<accession>C5CET6</accession>
<evidence type="ECO:0000313" key="2">
    <source>
        <dbReference type="EMBL" id="ACR80266.1"/>
    </source>
</evidence>
<organism evidence="2 3">
    <name type="scientific">Kosmotoga olearia (strain ATCC BAA-1733 / DSM 21960 / TBF 19.5.1)</name>
    <dbReference type="NCBI Taxonomy" id="521045"/>
    <lineage>
        <taxon>Bacteria</taxon>
        <taxon>Thermotogati</taxon>
        <taxon>Thermotogota</taxon>
        <taxon>Thermotogae</taxon>
        <taxon>Kosmotogales</taxon>
        <taxon>Kosmotogaceae</taxon>
        <taxon>Kosmotoga</taxon>
    </lineage>
</organism>
<dbReference type="OrthoDB" id="9805159at2"/>
<name>C5CET6_KOSOT</name>
<dbReference type="eggNOG" id="COG0366">
    <property type="taxonomic scope" value="Bacteria"/>
</dbReference>
<dbReference type="Gene3D" id="2.60.40.1180">
    <property type="entry name" value="Golgi alpha-mannosidase II"/>
    <property type="match status" value="1"/>
</dbReference>
<protein>
    <submittedName>
        <fullName evidence="2">Alpha amylase catalytic region</fullName>
    </submittedName>
</protein>
<feature type="domain" description="Glycosyl hydrolase family 13 catalytic" evidence="1">
    <location>
        <begin position="16"/>
        <end position="332"/>
    </location>
</feature>
<evidence type="ECO:0000313" key="3">
    <source>
        <dbReference type="Proteomes" id="UP000002382"/>
    </source>
</evidence>
<dbReference type="CAZy" id="GH13">
    <property type="family name" value="Glycoside Hydrolase Family 13"/>
</dbReference>
<dbReference type="SUPFAM" id="SSF51445">
    <property type="entry name" value="(Trans)glycosidases"/>
    <property type="match status" value="1"/>
</dbReference>
<dbReference type="Gene3D" id="3.20.20.80">
    <property type="entry name" value="Glycosidases"/>
    <property type="match status" value="1"/>
</dbReference>
<keyword evidence="3" id="KW-1185">Reference proteome</keyword>
<dbReference type="EMBL" id="CP001634">
    <property type="protein sequence ID" value="ACR80266.1"/>
    <property type="molecule type" value="Genomic_DNA"/>
</dbReference>
<gene>
    <name evidence="2" type="ordered locus">Kole_1576</name>
</gene>
<dbReference type="HOGENOM" id="CLU_032719_0_0_0"/>
<dbReference type="CDD" id="cd11313">
    <property type="entry name" value="AmyAc_arch_bac_AmyA"/>
    <property type="match status" value="1"/>
</dbReference>
<dbReference type="KEGG" id="kol:Kole_1576"/>
<reference evidence="2 3" key="2">
    <citation type="journal article" date="2011" name="J. Bacteriol.">
        <title>Genome Sequence of Kosmotoga olearia Strain TBF 19.5.1, a Thermophilic Bacterium with a Wide Growth Temperature Range, Isolated from the Troll B Oil Platform in the North Sea.</title>
        <authorList>
            <person name="Swithers K.S."/>
            <person name="Dipippo J.L."/>
            <person name="Bruce D.C."/>
            <person name="Detter C."/>
            <person name="Tapia R."/>
            <person name="Han S."/>
            <person name="Goodwin L.A."/>
            <person name="Han J."/>
            <person name="Woyke T."/>
            <person name="Pitluck S."/>
            <person name="Pennacchio L."/>
            <person name="Nolan M."/>
            <person name="Mikhailova N."/>
            <person name="Land M.L."/>
            <person name="Nesbo C.L."/>
            <person name="Gogarten J.P."/>
            <person name="Noll K.M."/>
        </authorList>
    </citation>
    <scope>NUCLEOTIDE SEQUENCE [LARGE SCALE GENOMIC DNA]</scope>
    <source>
        <strain evidence="3">ATCC BAA-1733 / DSM 21960 / TBF 19.5.1</strain>
    </source>
</reference>
<reference evidence="2 3" key="1">
    <citation type="submission" date="2009-06" db="EMBL/GenBank/DDBJ databases">
        <title>Complete sequence of Thermotogales bacterium TBF 19.5.1.</title>
        <authorList>
            <consortium name="US DOE Joint Genome Institute"/>
            <person name="Lucas S."/>
            <person name="Copeland A."/>
            <person name="Lapidus A."/>
            <person name="Glavina del Rio T."/>
            <person name="Tice H."/>
            <person name="Bruce D."/>
            <person name="Goodwin L."/>
            <person name="Pitluck S."/>
            <person name="Chertkov O."/>
            <person name="Brettin T."/>
            <person name="Detter J.C."/>
            <person name="Han C."/>
            <person name="Schmutz J."/>
            <person name="Larimer F."/>
            <person name="Land M."/>
            <person name="Hauser L."/>
            <person name="Kyrpides N."/>
            <person name="Ovchinnikova G."/>
            <person name="Noll K."/>
        </authorList>
    </citation>
    <scope>NUCLEOTIDE SEQUENCE [LARGE SCALE GENOMIC DNA]</scope>
    <source>
        <strain evidence="3">ATCC BAA-1733 / DSM 21960 / TBF 19.5.1</strain>
    </source>
</reference>
<dbReference type="InterPro" id="IPR006047">
    <property type="entry name" value="GH13_cat_dom"/>
</dbReference>
<dbReference type="InterPro" id="IPR017853">
    <property type="entry name" value="GH"/>
</dbReference>
<dbReference type="RefSeq" id="WP_015868911.1">
    <property type="nucleotide sequence ID" value="NC_012785.1"/>
</dbReference>
<dbReference type="GO" id="GO:0005975">
    <property type="term" value="P:carbohydrate metabolic process"/>
    <property type="evidence" value="ECO:0007669"/>
    <property type="project" value="InterPro"/>
</dbReference>
<evidence type="ECO:0000259" key="1">
    <source>
        <dbReference type="SMART" id="SM00642"/>
    </source>
</evidence>
<sequence>MAKDTQVTAFDLAIYEIFPRMFVDKGGGAFKNISGILSELKSLGINTIWLMPIHPVGIENRKGASGSPYAVRDYFEIDSKLGSKEDYRVFVKTAHSYGIKVFMDMVMNHCACDSVLVREHPDWILKDGQGKFGRKIAEWEDVYDLDYHNQQLVDYMVSVLRYWVEEFDIDGYRCDVADLVPLSFWLKARHEISMIKPDFLWLSEGYENEMYRAFDITYDYDGFTNFLQYLEKKIPLMDYISYLNYQHRNSPKNAVKLRFLENHDQLRISGRLGVEEVLEWTAFMLMLRGVPLIYNGQEYLKGSRPDIFDYPPLYEKKNLWFRDFLAGLLKLRSKSPALRYGEMELSFEDRDVVLLKRFYNGSEVLAIFNFGNEEREIAIRTSERSGVLHYMEHLSDSPVHLKVRNHEMRLALNSKPLVLSRVIY</sequence>
<proteinExistence type="predicted"/>
<dbReference type="Pfam" id="PF00128">
    <property type="entry name" value="Alpha-amylase"/>
    <property type="match status" value="1"/>
</dbReference>
<dbReference type="PANTHER" id="PTHR47786:SF2">
    <property type="entry name" value="GLYCOSYL HYDROLASE FAMILY 13 CATALYTIC DOMAIN-CONTAINING PROTEIN"/>
    <property type="match status" value="1"/>
</dbReference>
<dbReference type="STRING" id="521045.Kole_1576"/>
<dbReference type="SMART" id="SM00642">
    <property type="entry name" value="Aamy"/>
    <property type="match status" value="1"/>
</dbReference>
<dbReference type="Proteomes" id="UP000002382">
    <property type="component" value="Chromosome"/>
</dbReference>
<dbReference type="PANTHER" id="PTHR47786">
    <property type="entry name" value="ALPHA-1,4-GLUCAN:MALTOSE-1-PHOSPHATE MALTOSYLTRANSFERASE"/>
    <property type="match status" value="1"/>
</dbReference>
<dbReference type="AlphaFoldDB" id="C5CET6"/>
<dbReference type="InterPro" id="IPR013780">
    <property type="entry name" value="Glyco_hydro_b"/>
</dbReference>